<reference evidence="2" key="1">
    <citation type="submission" date="2016-10" db="EMBL/GenBank/DDBJ databases">
        <authorList>
            <person name="Varghese N."/>
            <person name="Submissions S."/>
        </authorList>
    </citation>
    <scope>NUCLEOTIDE SEQUENCE [LARGE SCALE GENOMIC DNA]</scope>
    <source>
        <strain evidence="2">DSM 23317</strain>
    </source>
</reference>
<sequence>MHLFEISSCADLPEEVGKCIRHVLSLGEIPAGLFEVPGSAIKAIGIRYVTKDSSAPVIAENHQRVVDVHVVVQGGDGVAVVAEGDAAPSGDYCDKDDYQLFDVAGELELQELTAGHVAVFEPYEIHVTGRAVGEPGDVVKVVLKVPAELFEG</sequence>
<dbReference type="Gene3D" id="2.60.120.370">
    <property type="entry name" value="YhcH/YjgK/YiaL"/>
    <property type="match status" value="1"/>
</dbReference>
<dbReference type="PANTHER" id="PTHR34986">
    <property type="entry name" value="EVOLVED BETA-GALACTOSIDASE SUBUNIT BETA"/>
    <property type="match status" value="1"/>
</dbReference>
<dbReference type="EMBL" id="FNEM01000030">
    <property type="protein sequence ID" value="SDK39216.1"/>
    <property type="molecule type" value="Genomic_DNA"/>
</dbReference>
<keyword evidence="2" id="KW-1185">Reference proteome</keyword>
<dbReference type="PANTHER" id="PTHR34986:SF1">
    <property type="entry name" value="PROTEIN YIAL"/>
    <property type="match status" value="1"/>
</dbReference>
<dbReference type="SUPFAM" id="SSF51197">
    <property type="entry name" value="Clavaminate synthase-like"/>
    <property type="match status" value="1"/>
</dbReference>
<dbReference type="Proteomes" id="UP000199527">
    <property type="component" value="Unassembled WGS sequence"/>
</dbReference>
<dbReference type="Pfam" id="PF04074">
    <property type="entry name" value="DUF386"/>
    <property type="match status" value="1"/>
</dbReference>
<dbReference type="NCBIfam" id="TIGR00022">
    <property type="entry name" value="YhcH/YjgK/YiaL family protein"/>
    <property type="match status" value="1"/>
</dbReference>
<name>A0A1G9BI69_9GAMM</name>
<dbReference type="OrthoDB" id="6196468at2"/>
<dbReference type="RefSeq" id="WP_090368481.1">
    <property type="nucleotide sequence ID" value="NZ_FNEM01000030.1"/>
</dbReference>
<accession>A0A1G9BI69</accession>
<dbReference type="GO" id="GO:0005829">
    <property type="term" value="C:cytosol"/>
    <property type="evidence" value="ECO:0007669"/>
    <property type="project" value="TreeGrafter"/>
</dbReference>
<gene>
    <name evidence="1" type="ORF">SAMN04488540_13010</name>
</gene>
<dbReference type="AlphaFoldDB" id="A0A1G9BI69"/>
<evidence type="ECO:0000313" key="1">
    <source>
        <dbReference type="EMBL" id="SDK39216.1"/>
    </source>
</evidence>
<proteinExistence type="predicted"/>
<dbReference type="InterPro" id="IPR004375">
    <property type="entry name" value="NanQ/TabA/YiaL"/>
</dbReference>
<organism evidence="1 2">
    <name type="scientific">Ferrimonas sediminum</name>
    <dbReference type="NCBI Taxonomy" id="718193"/>
    <lineage>
        <taxon>Bacteria</taxon>
        <taxon>Pseudomonadati</taxon>
        <taxon>Pseudomonadota</taxon>
        <taxon>Gammaproteobacteria</taxon>
        <taxon>Alteromonadales</taxon>
        <taxon>Ferrimonadaceae</taxon>
        <taxon>Ferrimonas</taxon>
    </lineage>
</organism>
<protein>
    <submittedName>
        <fullName evidence="1">YhcH/YjgK/YiaL family protein</fullName>
    </submittedName>
</protein>
<evidence type="ECO:0000313" key="2">
    <source>
        <dbReference type="Proteomes" id="UP000199527"/>
    </source>
</evidence>
<dbReference type="InterPro" id="IPR037012">
    <property type="entry name" value="NanQ/TabA/YiaL_sf"/>
</dbReference>